<evidence type="ECO:0000256" key="1">
    <source>
        <dbReference type="SAM" id="MobiDB-lite"/>
    </source>
</evidence>
<evidence type="ECO:0000259" key="2">
    <source>
        <dbReference type="Pfam" id="PF23222"/>
    </source>
</evidence>
<dbReference type="Pfam" id="PF23222">
    <property type="entry name" value="RRM_PARP14_1"/>
    <property type="match status" value="1"/>
</dbReference>
<dbReference type="Proteomes" id="UP000694421">
    <property type="component" value="Unplaced"/>
</dbReference>
<proteinExistence type="predicted"/>
<keyword evidence="4" id="KW-1185">Reference proteome</keyword>
<sequence>MASEKPLYSFPLVVQGDWGSPEPPKPLRLKLQSYFQSKKSGGGECEIQLRSGDVLIVFSEEDARQRVLSRRTHVLDLREKGTLKLVVAQHETSPKENAPKKQVDPNRASEEDQAADTGKVIFL</sequence>
<evidence type="ECO:0000313" key="3">
    <source>
        <dbReference type="Ensembl" id="ENSSMRP00000018447.1"/>
    </source>
</evidence>
<feature type="domain" description="PAR14-like first RRM" evidence="2">
    <location>
        <begin position="12"/>
        <end position="87"/>
    </location>
</feature>
<dbReference type="AlphaFoldDB" id="A0A8D0DR79"/>
<reference evidence="3" key="1">
    <citation type="submission" date="2025-08" db="UniProtKB">
        <authorList>
            <consortium name="Ensembl"/>
        </authorList>
    </citation>
    <scope>IDENTIFICATION</scope>
</reference>
<dbReference type="GeneTree" id="ENSGT00940000154311"/>
<dbReference type="InterPro" id="IPR057051">
    <property type="entry name" value="PARP14_RPM_1"/>
</dbReference>
<name>A0A8D0DR79_SALMN</name>
<feature type="compositionally biased region" description="Basic and acidic residues" evidence="1">
    <location>
        <begin position="92"/>
        <end position="110"/>
    </location>
</feature>
<feature type="region of interest" description="Disordered" evidence="1">
    <location>
        <begin position="89"/>
        <end position="123"/>
    </location>
</feature>
<reference evidence="3" key="2">
    <citation type="submission" date="2025-09" db="UniProtKB">
        <authorList>
            <consortium name="Ensembl"/>
        </authorList>
    </citation>
    <scope>IDENTIFICATION</scope>
</reference>
<protein>
    <recommendedName>
        <fullName evidence="2">PAR14-like first RRM domain-containing protein</fullName>
    </recommendedName>
</protein>
<organism evidence="3 4">
    <name type="scientific">Salvator merianae</name>
    <name type="common">Argentine black and white tegu</name>
    <name type="synonym">Tupinambis merianae</name>
    <dbReference type="NCBI Taxonomy" id="96440"/>
    <lineage>
        <taxon>Eukaryota</taxon>
        <taxon>Metazoa</taxon>
        <taxon>Chordata</taxon>
        <taxon>Craniata</taxon>
        <taxon>Vertebrata</taxon>
        <taxon>Euteleostomi</taxon>
        <taxon>Lepidosauria</taxon>
        <taxon>Squamata</taxon>
        <taxon>Bifurcata</taxon>
        <taxon>Unidentata</taxon>
        <taxon>Episquamata</taxon>
        <taxon>Laterata</taxon>
        <taxon>Teiioidea</taxon>
        <taxon>Teiidae</taxon>
        <taxon>Salvator</taxon>
    </lineage>
</organism>
<accession>A0A8D0DR79</accession>
<dbReference type="Gene3D" id="3.30.70.330">
    <property type="match status" value="1"/>
</dbReference>
<dbReference type="InterPro" id="IPR012677">
    <property type="entry name" value="Nucleotide-bd_a/b_plait_sf"/>
</dbReference>
<dbReference type="OMA" id="GECQIRE"/>
<dbReference type="Ensembl" id="ENSSMRT00000021608.1">
    <property type="protein sequence ID" value="ENSSMRP00000018447.1"/>
    <property type="gene ID" value="ENSSMRG00000014347.1"/>
</dbReference>
<evidence type="ECO:0000313" key="4">
    <source>
        <dbReference type="Proteomes" id="UP000694421"/>
    </source>
</evidence>